<dbReference type="PANTHER" id="PTHR22603:SF93">
    <property type="entry name" value="RE24176P"/>
    <property type="match status" value="1"/>
</dbReference>
<dbReference type="Pfam" id="PF01633">
    <property type="entry name" value="Choline_kinase"/>
    <property type="match status" value="1"/>
</dbReference>
<organism evidence="4 5">
    <name type="scientific">Tetranychus urticae</name>
    <name type="common">Two-spotted spider mite</name>
    <dbReference type="NCBI Taxonomy" id="32264"/>
    <lineage>
        <taxon>Eukaryota</taxon>
        <taxon>Metazoa</taxon>
        <taxon>Ecdysozoa</taxon>
        <taxon>Arthropoda</taxon>
        <taxon>Chelicerata</taxon>
        <taxon>Arachnida</taxon>
        <taxon>Acari</taxon>
        <taxon>Acariformes</taxon>
        <taxon>Trombidiformes</taxon>
        <taxon>Prostigmata</taxon>
        <taxon>Eleutherengona</taxon>
        <taxon>Raphignathae</taxon>
        <taxon>Tetranychoidea</taxon>
        <taxon>Tetranychidae</taxon>
        <taxon>Tetranychus</taxon>
    </lineage>
</organism>
<dbReference type="Gene3D" id="3.30.200.20">
    <property type="entry name" value="Phosphorylase Kinase, domain 1"/>
    <property type="match status" value="1"/>
</dbReference>
<dbReference type="GO" id="GO:0004305">
    <property type="term" value="F:ethanolamine kinase activity"/>
    <property type="evidence" value="ECO:0007669"/>
    <property type="project" value="TreeGrafter"/>
</dbReference>
<dbReference type="GO" id="GO:0004103">
    <property type="term" value="F:choline kinase activity"/>
    <property type="evidence" value="ECO:0007669"/>
    <property type="project" value="TreeGrafter"/>
</dbReference>
<comment type="similarity">
    <text evidence="3">Belongs to the choline/ethanolamine kinase family.</text>
</comment>
<evidence type="ECO:0000313" key="4">
    <source>
        <dbReference type="EnsemblMetazoa" id="tetur36g01260.1"/>
    </source>
</evidence>
<name>T1L3V6_TETUR</name>
<dbReference type="Proteomes" id="UP000015104">
    <property type="component" value="Unassembled WGS sequence"/>
</dbReference>
<keyword evidence="1" id="KW-0443">Lipid metabolism</keyword>
<dbReference type="KEGG" id="tut:107369999"/>
<evidence type="ECO:0000256" key="3">
    <source>
        <dbReference type="ARBA" id="ARBA00038211"/>
    </source>
</evidence>
<keyword evidence="1" id="KW-0594">Phospholipid biosynthesis</keyword>
<dbReference type="GO" id="GO:0005737">
    <property type="term" value="C:cytoplasm"/>
    <property type="evidence" value="ECO:0007669"/>
    <property type="project" value="TreeGrafter"/>
</dbReference>
<dbReference type="InterPro" id="IPR011009">
    <property type="entry name" value="Kinase-like_dom_sf"/>
</dbReference>
<dbReference type="STRING" id="32264.T1L3V6"/>
<accession>T1L3V6</accession>
<evidence type="ECO:0000256" key="1">
    <source>
        <dbReference type="ARBA" id="ARBA00023209"/>
    </source>
</evidence>
<reference evidence="4" key="2">
    <citation type="submission" date="2015-06" db="UniProtKB">
        <authorList>
            <consortium name="EnsemblMetazoa"/>
        </authorList>
    </citation>
    <scope>IDENTIFICATION</scope>
</reference>
<evidence type="ECO:0000313" key="5">
    <source>
        <dbReference type="Proteomes" id="UP000015104"/>
    </source>
</evidence>
<reference evidence="5" key="1">
    <citation type="submission" date="2011-08" db="EMBL/GenBank/DDBJ databases">
        <authorList>
            <person name="Rombauts S."/>
        </authorList>
    </citation>
    <scope>NUCLEOTIDE SEQUENCE</scope>
    <source>
        <strain evidence="5">London</strain>
    </source>
</reference>
<dbReference type="SUPFAM" id="SSF56112">
    <property type="entry name" value="Protein kinase-like (PK-like)"/>
    <property type="match status" value="1"/>
</dbReference>
<evidence type="ECO:0008006" key="6">
    <source>
        <dbReference type="Google" id="ProtNLM"/>
    </source>
</evidence>
<keyword evidence="1" id="KW-0444">Lipid biosynthesis</keyword>
<keyword evidence="5" id="KW-1185">Reference proteome</keyword>
<dbReference type="OMA" id="FGWAIND"/>
<gene>
    <name evidence="4" type="primary">107369999</name>
</gene>
<dbReference type="AlphaFoldDB" id="T1L3V6"/>
<sequence>MFDEEETLNVDELAKVEEVCVDILPGIWRCMTKDDMLVSKCSGGIANRVYLVQVKPDRAEGKLGTEPNRVIVRLYGSTILKNIDEPRLLGDDAEIIIFHFLSVYKLGPRLLGVFTKGRIEEYIPNVRPGPKILEKRVINQVMARLFARIHSLELPITRKHVFYSTLFHGLMGERVKDEGEMIIQYDEEATVIADEIDAFPFHKQLKWLDDTSIKIGAKSVFCHNDLHLYNILFRSEHKDGNKIRKSLDTDDYNFWRSIMVPIDYELGSYGWRGYDLAYFLNFRYYHPCEGEVDYEKIKFPDSEEVLTFVKDYLSHLSEIDPNFDPADSNVEQVVKEVELASLYTHLFLFGWAINDRRIESVLDWPKAYPYLRYRKYKAEQEQFIKKYGVPGVES</sequence>
<dbReference type="OrthoDB" id="6497831at2759"/>
<dbReference type="eggNOG" id="KOG2686">
    <property type="taxonomic scope" value="Eukaryota"/>
</dbReference>
<dbReference type="EnsemblMetazoa" id="tetur36g01260.1">
    <property type="protein sequence ID" value="tetur36g01260.1"/>
    <property type="gene ID" value="tetur36g01260"/>
</dbReference>
<keyword evidence="2" id="KW-1208">Phospholipid metabolism</keyword>
<dbReference type="Gene3D" id="3.90.1200.10">
    <property type="match status" value="1"/>
</dbReference>
<dbReference type="HOGENOM" id="CLU_012712_2_0_1"/>
<dbReference type="PANTHER" id="PTHR22603">
    <property type="entry name" value="CHOLINE/ETHANOALAMINE KINASE"/>
    <property type="match status" value="1"/>
</dbReference>
<proteinExistence type="inferred from homology"/>
<protein>
    <recommendedName>
        <fullName evidence="6">Aminoglycoside phosphotransferase domain-containing protein</fullName>
    </recommendedName>
</protein>
<evidence type="ECO:0000256" key="2">
    <source>
        <dbReference type="ARBA" id="ARBA00023264"/>
    </source>
</evidence>
<dbReference type="EMBL" id="CAEY01001043">
    <property type="status" value="NOT_ANNOTATED_CDS"/>
    <property type="molecule type" value="Genomic_DNA"/>
</dbReference>
<dbReference type="GO" id="GO:0006646">
    <property type="term" value="P:phosphatidylethanolamine biosynthetic process"/>
    <property type="evidence" value="ECO:0007669"/>
    <property type="project" value="TreeGrafter"/>
</dbReference>